<accession>A0A8S9H4J2</accession>
<evidence type="ECO:0000313" key="2">
    <source>
        <dbReference type="EMBL" id="KAF2553003.1"/>
    </source>
</evidence>
<sequence>MDMEASAINKQMVDVRMTDKGRVEKLKPPSSYKSGGRSGIPLGVQSKKAEFLCRGSPKILGSLRSSEDSIEGLTRMHGLMSYRRFGIRSDRALLKRRYDISRCILVYHSMLSPKDRTEPISCFPPF</sequence>
<evidence type="ECO:0000256" key="1">
    <source>
        <dbReference type="SAM" id="MobiDB-lite"/>
    </source>
</evidence>
<proteinExistence type="predicted"/>
<reference evidence="2" key="1">
    <citation type="submission" date="2019-12" db="EMBL/GenBank/DDBJ databases">
        <title>Genome sequencing and annotation of Brassica cretica.</title>
        <authorList>
            <person name="Studholme D.J."/>
            <person name="Sarris P.F."/>
        </authorList>
    </citation>
    <scope>NUCLEOTIDE SEQUENCE</scope>
    <source>
        <strain evidence="2">PFS-001/15</strain>
        <tissue evidence="2">Leaf</tissue>
    </source>
</reference>
<name>A0A8S9H4J2_BRACR</name>
<dbReference type="Proteomes" id="UP000712281">
    <property type="component" value="Unassembled WGS sequence"/>
</dbReference>
<dbReference type="EMBL" id="QGKW02001988">
    <property type="protein sequence ID" value="KAF2553003.1"/>
    <property type="molecule type" value="Genomic_DNA"/>
</dbReference>
<dbReference type="AlphaFoldDB" id="A0A8S9H4J2"/>
<gene>
    <name evidence="2" type="ORF">F2Q68_00033900</name>
</gene>
<evidence type="ECO:0000313" key="3">
    <source>
        <dbReference type="Proteomes" id="UP000712281"/>
    </source>
</evidence>
<protein>
    <submittedName>
        <fullName evidence="2">Uncharacterized protein</fullName>
    </submittedName>
</protein>
<feature type="region of interest" description="Disordered" evidence="1">
    <location>
        <begin position="19"/>
        <end position="40"/>
    </location>
</feature>
<organism evidence="2 3">
    <name type="scientific">Brassica cretica</name>
    <name type="common">Mustard</name>
    <dbReference type="NCBI Taxonomy" id="69181"/>
    <lineage>
        <taxon>Eukaryota</taxon>
        <taxon>Viridiplantae</taxon>
        <taxon>Streptophyta</taxon>
        <taxon>Embryophyta</taxon>
        <taxon>Tracheophyta</taxon>
        <taxon>Spermatophyta</taxon>
        <taxon>Magnoliopsida</taxon>
        <taxon>eudicotyledons</taxon>
        <taxon>Gunneridae</taxon>
        <taxon>Pentapetalae</taxon>
        <taxon>rosids</taxon>
        <taxon>malvids</taxon>
        <taxon>Brassicales</taxon>
        <taxon>Brassicaceae</taxon>
        <taxon>Brassiceae</taxon>
        <taxon>Brassica</taxon>
    </lineage>
</organism>
<comment type="caution">
    <text evidence="2">The sequence shown here is derived from an EMBL/GenBank/DDBJ whole genome shotgun (WGS) entry which is preliminary data.</text>
</comment>